<keyword evidence="8 11" id="KW-0472">Membrane</keyword>
<feature type="region of interest" description="Disordered" evidence="10">
    <location>
        <begin position="1"/>
        <end position="30"/>
    </location>
</feature>
<comment type="subcellular location">
    <subcellularLocation>
        <location evidence="1">Cell membrane</location>
        <topology evidence="1">Multi-pass membrane protein</topology>
    </subcellularLocation>
</comment>
<dbReference type="NCBIfam" id="TIGR03925">
    <property type="entry name" value="T7SS_EccC_b"/>
    <property type="match status" value="1"/>
</dbReference>
<evidence type="ECO:0000313" key="13">
    <source>
        <dbReference type="EMBL" id="MBB4678582.1"/>
    </source>
</evidence>
<feature type="domain" description="FtsK" evidence="12">
    <location>
        <begin position="823"/>
        <end position="1014"/>
    </location>
</feature>
<evidence type="ECO:0000256" key="6">
    <source>
        <dbReference type="ARBA" id="ARBA00022840"/>
    </source>
</evidence>
<dbReference type="PANTHER" id="PTHR22683:SF1">
    <property type="entry name" value="TYPE VII SECRETION SYSTEM PROTEIN ESSC"/>
    <property type="match status" value="1"/>
</dbReference>
<evidence type="ECO:0000256" key="1">
    <source>
        <dbReference type="ARBA" id="ARBA00004651"/>
    </source>
</evidence>
<evidence type="ECO:0000256" key="3">
    <source>
        <dbReference type="ARBA" id="ARBA00022692"/>
    </source>
</evidence>
<keyword evidence="14" id="KW-1185">Reference proteome</keyword>
<dbReference type="InterPro" id="IPR003593">
    <property type="entry name" value="AAA+_ATPase"/>
</dbReference>
<evidence type="ECO:0000256" key="11">
    <source>
        <dbReference type="SAM" id="Phobius"/>
    </source>
</evidence>
<comment type="caution">
    <text evidence="13">The sequence shown here is derived from an EMBL/GenBank/DDBJ whole genome shotgun (WGS) entry which is preliminary data.</text>
</comment>
<evidence type="ECO:0000256" key="8">
    <source>
        <dbReference type="ARBA" id="ARBA00023136"/>
    </source>
</evidence>
<evidence type="ECO:0000256" key="2">
    <source>
        <dbReference type="ARBA" id="ARBA00022475"/>
    </source>
</evidence>
<evidence type="ECO:0000256" key="5">
    <source>
        <dbReference type="ARBA" id="ARBA00022741"/>
    </source>
</evidence>
<feature type="binding site" evidence="9">
    <location>
        <begin position="1124"/>
        <end position="1131"/>
    </location>
    <ligand>
        <name>ATP</name>
        <dbReference type="ChEBI" id="CHEBI:30616"/>
    </ligand>
</feature>
<name>A0A7W7CCD9_9PSEU</name>
<keyword evidence="4" id="KW-0677">Repeat</keyword>
<dbReference type="RefSeq" id="WP_185004414.1">
    <property type="nucleotide sequence ID" value="NZ_BAAAUI010000096.1"/>
</dbReference>
<reference evidence="13 14" key="1">
    <citation type="submission" date="2020-08" db="EMBL/GenBank/DDBJ databases">
        <title>Sequencing the genomes of 1000 actinobacteria strains.</title>
        <authorList>
            <person name="Klenk H.-P."/>
        </authorList>
    </citation>
    <scope>NUCLEOTIDE SEQUENCE [LARGE SCALE GENOMIC DNA]</scope>
    <source>
        <strain evidence="13 14">DSM 44230</strain>
    </source>
</reference>
<gene>
    <name evidence="13" type="ORF">HNR67_004700</name>
</gene>
<proteinExistence type="predicted"/>
<sequence length="1345" mass="146104">MSTVTVKRGPRVAGPELPEGEEELQEPPVMPEPAARDLSSVLMFIPMAMGPLVMILMFSSAGGGGASPLILIMAGAMGIGMVAMGITQFLRDSMERKRKLNAERRDYLRYIGQLRRKARESSEAQRKAVVWNNPAPSGLWSLAGGPRLWERRGSHDDFARVRLGLGTQQAVMEFTPPATKPIEDLEPLSAISLRRFSETYRTVTGIPIPVGLRSFTSVEFAGDPDAVAGLLRAMLGQLVSFHAPDELRIAVLTGARNQSEWDWVKWLPHTAHPVAHDAAGPLRLLSCEHDELLDLLGPEVLSRGDHDKSVLPGAAEPFVVILAHLAAIPAHSPLLGPGLRNVVLLDATGELPGGAKVLRLTCQDGRVSYPADTDTGSATCDQLSPVQAETLARLLAAKRTSGTVDIVDRPFENDFELTTLLGIRDVHTFDVAAQWRQKTPQRARLQVPIGVTEDGEVVELDLKESAQGGMGPHGMLIGATGSGKSELLRTLVCALAATHSSEVLNLVLVDFKGGATFLGMDKLPHTSAVITNLADELPLVDRMQDSLNGEMTRRQEILRESGYSSLFDYEKARTTGGQLTPLPTLLVIVDEFSELLGSKPEFMELFVSIGRLGRSLGVHLLLASQRLDEGRIHRVEGHLSYRVALRTFSSMESRSVIGVADAYELPPGPGNGYLKIDTTTLIRFKGAYVSGPCRTTAPTGGPGAEAEIVAGEVAPFYTQPNPRQHEIRAAETEPEQEETAAVEAEAAAEDAPSLAEVLIGRLAGAGPAARQVWLPPLSHSPSLDSMLPSVVPHPDLGMTVDDPAVRSRLRVPVGLVDLPYEQMRELLVADLSGADGHVGVVGAPMTGKSTLLRTLILGLALTHTPEEIQFYGLDFGGGGLMSISGLPHVGSVATRMDRDRVVRTLSEVVQVMEMRESRFAELGFESMADYRQARREGRVEDAHGEVFLVIDGWFTLRQDFGDLETKLTEIAARGLSYGVHLVVSSTRWSEIRPWLRDVLGTRFELRLGDAMESEVQGRKAATVPNQPGRGLTSSGCHFLAGLPRLDGMSDVDDLAAATKSIVEEVRIFWPGRSAPGVRLLPTKLPMVELPRSQGDLRFCLGLDEQRLNPVWHDFNTTPHLFMLGDAETGKTNALRLLLRQIVAGHGPDEAKIVLGDSRRDLDEIVPDAYRVGHAISAEALTELANKAAVSLHRRVPGADISSERLRRRDWWQGPQLFVVVDDYELFGGGMAMGTPLDTLLPLLAQGVHIGFHLILARSSANALRGMMDPLLRRLWELGSPALLFSYPKEEGKFLGEAPPRTLPPGRAQLVTRRGIRLIQTGYVPVESTQHNDPVAVSAWPGKAER</sequence>
<feature type="transmembrane region" description="Helical" evidence="11">
    <location>
        <begin position="70"/>
        <end position="90"/>
    </location>
</feature>
<dbReference type="GO" id="GO:0005524">
    <property type="term" value="F:ATP binding"/>
    <property type="evidence" value="ECO:0007669"/>
    <property type="project" value="UniProtKB-UniRule"/>
</dbReference>
<dbReference type="InterPro" id="IPR002543">
    <property type="entry name" value="FtsK_dom"/>
</dbReference>
<feature type="transmembrane region" description="Helical" evidence="11">
    <location>
        <begin position="38"/>
        <end position="58"/>
    </location>
</feature>
<keyword evidence="2" id="KW-1003">Cell membrane</keyword>
<keyword evidence="5 9" id="KW-0547">Nucleotide-binding</keyword>
<dbReference type="PANTHER" id="PTHR22683">
    <property type="entry name" value="SPORULATION PROTEIN RELATED"/>
    <property type="match status" value="1"/>
</dbReference>
<dbReference type="Pfam" id="PF01580">
    <property type="entry name" value="FtsK_SpoIIIE"/>
    <property type="match status" value="2"/>
</dbReference>
<dbReference type="InterPro" id="IPR023836">
    <property type="entry name" value="EccCa-like_Actinobacteria"/>
</dbReference>
<evidence type="ECO:0000256" key="7">
    <source>
        <dbReference type="ARBA" id="ARBA00022989"/>
    </source>
</evidence>
<dbReference type="SUPFAM" id="SSF52540">
    <property type="entry name" value="P-loop containing nucleoside triphosphate hydrolases"/>
    <property type="match status" value="3"/>
</dbReference>
<dbReference type="Gene3D" id="3.40.50.300">
    <property type="entry name" value="P-loop containing nucleotide triphosphate hydrolases"/>
    <property type="match status" value="4"/>
</dbReference>
<organism evidence="13 14">
    <name type="scientific">Crossiella cryophila</name>
    <dbReference type="NCBI Taxonomy" id="43355"/>
    <lineage>
        <taxon>Bacteria</taxon>
        <taxon>Bacillati</taxon>
        <taxon>Actinomycetota</taxon>
        <taxon>Actinomycetes</taxon>
        <taxon>Pseudonocardiales</taxon>
        <taxon>Pseudonocardiaceae</taxon>
        <taxon>Crossiella</taxon>
    </lineage>
</organism>
<evidence type="ECO:0000259" key="12">
    <source>
        <dbReference type="PROSITE" id="PS50901"/>
    </source>
</evidence>
<evidence type="ECO:0000313" key="14">
    <source>
        <dbReference type="Proteomes" id="UP000533598"/>
    </source>
</evidence>
<dbReference type="Proteomes" id="UP000533598">
    <property type="component" value="Unassembled WGS sequence"/>
</dbReference>
<evidence type="ECO:0000256" key="10">
    <source>
        <dbReference type="SAM" id="MobiDB-lite"/>
    </source>
</evidence>
<dbReference type="GO" id="GO:0003677">
    <property type="term" value="F:DNA binding"/>
    <property type="evidence" value="ECO:0007669"/>
    <property type="project" value="InterPro"/>
</dbReference>
<keyword evidence="6 9" id="KW-0067">ATP-binding</keyword>
<dbReference type="GO" id="GO:0005886">
    <property type="term" value="C:plasma membrane"/>
    <property type="evidence" value="ECO:0007669"/>
    <property type="project" value="UniProtKB-SubCell"/>
</dbReference>
<feature type="domain" description="FtsK" evidence="12">
    <location>
        <begin position="455"/>
        <end position="654"/>
    </location>
</feature>
<dbReference type="EMBL" id="JACHMH010000001">
    <property type="protein sequence ID" value="MBB4678582.1"/>
    <property type="molecule type" value="Genomic_DNA"/>
</dbReference>
<evidence type="ECO:0000256" key="9">
    <source>
        <dbReference type="PROSITE-ProRule" id="PRU00289"/>
    </source>
</evidence>
<accession>A0A7W7CCD9</accession>
<protein>
    <submittedName>
        <fullName evidence="13">S-DNA-T family DNA segregation ATPase FtsK/SpoIIIE</fullName>
    </submittedName>
</protein>
<evidence type="ECO:0000256" key="4">
    <source>
        <dbReference type="ARBA" id="ARBA00022737"/>
    </source>
</evidence>
<dbReference type="InterPro" id="IPR023837">
    <property type="entry name" value="EccCb-like_Actinobacteria"/>
</dbReference>
<feature type="binding site" evidence="9">
    <location>
        <begin position="478"/>
        <end position="485"/>
    </location>
    <ligand>
        <name>ATP</name>
        <dbReference type="ChEBI" id="CHEBI:30616"/>
    </ligand>
</feature>
<dbReference type="InterPro" id="IPR027417">
    <property type="entry name" value="P-loop_NTPase"/>
</dbReference>
<dbReference type="SMART" id="SM00382">
    <property type="entry name" value="AAA"/>
    <property type="match status" value="3"/>
</dbReference>
<dbReference type="NCBIfam" id="TIGR03924">
    <property type="entry name" value="T7SS_EccC_a"/>
    <property type="match status" value="1"/>
</dbReference>
<dbReference type="InterPro" id="IPR050206">
    <property type="entry name" value="FtsK/SpoIIIE/SftA"/>
</dbReference>
<keyword evidence="7 11" id="KW-1133">Transmembrane helix</keyword>
<feature type="binding site" evidence="9">
    <location>
        <begin position="842"/>
        <end position="849"/>
    </location>
    <ligand>
        <name>ATP</name>
        <dbReference type="ChEBI" id="CHEBI:30616"/>
    </ligand>
</feature>
<feature type="domain" description="FtsK" evidence="12">
    <location>
        <begin position="1107"/>
        <end position="1292"/>
    </location>
</feature>
<keyword evidence="3 11" id="KW-0812">Transmembrane</keyword>
<dbReference type="PROSITE" id="PS50901">
    <property type="entry name" value="FTSK"/>
    <property type="match status" value="3"/>
</dbReference>